<dbReference type="UniPathway" id="UPA00079"/>
<evidence type="ECO:0000256" key="1">
    <source>
        <dbReference type="ARBA" id="ARBA00022428"/>
    </source>
</evidence>
<dbReference type="Proteomes" id="UP000253908">
    <property type="component" value="Chromosome"/>
</dbReference>
<comment type="pathway">
    <text evidence="3">Quinol/quinone metabolism; menaquinone biosynthesis.</text>
</comment>
<name>A0A345PIK3_9BACI</name>
<sequence length="266" mass="30387">MYYQTKTASYWYEIHGEGIPVVLLHGFTGSTATWQQFIDEQKDKLQIIAIDLPGHGNTETKEPITMEACCHDLSQLLQFLRLDSIHLLGYSMGGRTALSLAMLYPELIEKLILESASPGLMTADERKMRIEKDELLAKKIKQDGLVSFIDFWQDIPLFQTQKFLPTHVQQTIRKERLSQTEQGLADSLRFMGTGKQPSWWEKLHLFKRPVLLMAGELDPKFAAINKKMRNSLEKSEVVIVEKAGHAIHIEKPAIFGTLVSEFIMKK</sequence>
<dbReference type="PANTHER" id="PTHR42916">
    <property type="entry name" value="2-SUCCINYL-5-ENOLPYRUVYL-6-HYDROXY-3-CYCLOHEXENE-1-CARBOXYLATE SYNTHASE"/>
    <property type="match status" value="1"/>
</dbReference>
<dbReference type="GO" id="GO:0009234">
    <property type="term" value="P:menaquinone biosynthetic process"/>
    <property type="evidence" value="ECO:0007669"/>
    <property type="project" value="UniProtKB-UniRule"/>
</dbReference>
<comment type="function">
    <text evidence="3">Catalyzes a proton abstraction reaction that results in 2,5-elimination of pyruvate from 2-succinyl-5-enolpyruvyl-6-hydroxy-3-cyclohexene-1-carboxylate (SEPHCHC) and the formation of 2-succinyl-6-hydroxy-2,4-cyclohexadiene-1-carboxylate (SHCHC).</text>
</comment>
<dbReference type="InterPro" id="IPR000073">
    <property type="entry name" value="AB_hydrolase_1"/>
</dbReference>
<comment type="pathway">
    <text evidence="3">Quinol/quinone metabolism; 1,4-dihydroxy-2-naphthoate biosynthesis; 1,4-dihydroxy-2-naphthoate from chorismate: step 3/7.</text>
</comment>
<reference evidence="6" key="1">
    <citation type="submission" date="2017-11" db="EMBL/GenBank/DDBJ databases">
        <authorList>
            <person name="Zhu W."/>
        </authorList>
    </citation>
    <scope>NUCLEOTIDE SEQUENCE [LARGE SCALE GENOMIC DNA]</scope>
    <source>
        <strain evidence="6">160</strain>
    </source>
</reference>
<comment type="catalytic activity">
    <reaction evidence="3">
        <text>5-enolpyruvoyl-6-hydroxy-2-succinyl-cyclohex-3-ene-1-carboxylate = (1R,6R)-6-hydroxy-2-succinyl-cyclohexa-2,4-diene-1-carboxylate + pyruvate</text>
        <dbReference type="Rhea" id="RHEA:25597"/>
        <dbReference type="ChEBI" id="CHEBI:15361"/>
        <dbReference type="ChEBI" id="CHEBI:58689"/>
        <dbReference type="ChEBI" id="CHEBI:58818"/>
        <dbReference type="EC" id="4.2.99.20"/>
    </reaction>
</comment>
<keyword evidence="1 3" id="KW-0474">Menaquinone biosynthesis</keyword>
<dbReference type="RefSeq" id="WP_114917120.1">
    <property type="nucleotide sequence ID" value="NZ_CP024848.1"/>
</dbReference>
<keyword evidence="6" id="KW-1185">Reference proteome</keyword>
<accession>A0A345PIK3</accession>
<dbReference type="Pfam" id="PF00561">
    <property type="entry name" value="Abhydrolase_1"/>
    <property type="match status" value="1"/>
</dbReference>
<dbReference type="GO" id="GO:0070205">
    <property type="term" value="F:2-succinyl-6-hydroxy-2,4-cyclohexadiene-1-carboxylate synthase activity"/>
    <property type="evidence" value="ECO:0007669"/>
    <property type="project" value="UniProtKB-UniRule"/>
</dbReference>
<dbReference type="AlphaFoldDB" id="A0A345PIK3"/>
<organism evidence="5 6">
    <name type="scientific">Oceanobacillus zhaokaii</name>
    <dbReference type="NCBI Taxonomy" id="2052660"/>
    <lineage>
        <taxon>Bacteria</taxon>
        <taxon>Bacillati</taxon>
        <taxon>Bacillota</taxon>
        <taxon>Bacilli</taxon>
        <taxon>Bacillales</taxon>
        <taxon>Bacillaceae</taxon>
        <taxon>Oceanobacillus</taxon>
    </lineage>
</organism>
<dbReference type="InterPro" id="IPR029058">
    <property type="entry name" value="AB_hydrolase_fold"/>
</dbReference>
<evidence type="ECO:0000259" key="4">
    <source>
        <dbReference type="Pfam" id="PF00561"/>
    </source>
</evidence>
<dbReference type="PRINTS" id="PR00111">
    <property type="entry name" value="ABHYDROLASE"/>
</dbReference>
<gene>
    <name evidence="3 5" type="primary">menH</name>
    <name evidence="5" type="ORF">CUC15_13250</name>
</gene>
<dbReference type="KEGG" id="ocn:CUC15_13250"/>
<keyword evidence="2 3" id="KW-0456">Lyase</keyword>
<protein>
    <recommendedName>
        <fullName evidence="3">Putative 2-succinyl-6-hydroxy-2,4-cyclohexadiene-1-carboxylate synthase</fullName>
        <shortName evidence="3">SHCHC synthase</shortName>
        <ecNumber evidence="3">4.2.99.20</ecNumber>
    </recommendedName>
</protein>
<dbReference type="EMBL" id="CP024848">
    <property type="protein sequence ID" value="AXI09833.1"/>
    <property type="molecule type" value="Genomic_DNA"/>
</dbReference>
<comment type="subunit">
    <text evidence="3">Monomer.</text>
</comment>
<dbReference type="InterPro" id="IPR022485">
    <property type="entry name" value="SHCHC_synthase_MenH"/>
</dbReference>
<evidence type="ECO:0000313" key="5">
    <source>
        <dbReference type="EMBL" id="AXI09833.1"/>
    </source>
</evidence>
<dbReference type="HAMAP" id="MF_01660">
    <property type="entry name" value="MenH"/>
    <property type="match status" value="1"/>
</dbReference>
<feature type="domain" description="AB hydrolase-1" evidence="4">
    <location>
        <begin position="20"/>
        <end position="252"/>
    </location>
</feature>
<evidence type="ECO:0000256" key="3">
    <source>
        <dbReference type="HAMAP-Rule" id="MF_01660"/>
    </source>
</evidence>
<dbReference type="SUPFAM" id="SSF53474">
    <property type="entry name" value="alpha/beta-Hydrolases"/>
    <property type="match status" value="1"/>
</dbReference>
<evidence type="ECO:0000256" key="2">
    <source>
        <dbReference type="ARBA" id="ARBA00023239"/>
    </source>
</evidence>
<comment type="similarity">
    <text evidence="3">Belongs to the AB hydrolase superfamily. MenH family.</text>
</comment>
<dbReference type="OrthoDB" id="9808398at2"/>
<proteinExistence type="inferred from homology"/>
<dbReference type="NCBIfam" id="TIGR03695">
    <property type="entry name" value="menH_SHCHC"/>
    <property type="match status" value="1"/>
</dbReference>
<evidence type="ECO:0000313" key="6">
    <source>
        <dbReference type="Proteomes" id="UP000253908"/>
    </source>
</evidence>
<dbReference type="EC" id="4.2.99.20" evidence="3"/>
<dbReference type="Gene3D" id="3.40.50.1820">
    <property type="entry name" value="alpha/beta hydrolase"/>
    <property type="match status" value="1"/>
</dbReference>
<dbReference type="PANTHER" id="PTHR42916:SF1">
    <property type="entry name" value="PROTEIN PHYLLO, CHLOROPLASTIC"/>
    <property type="match status" value="1"/>
</dbReference>
<dbReference type="UniPathway" id="UPA01057">
    <property type="reaction ID" value="UER00900"/>
</dbReference>